<accession>A0A8H4N9W9</accession>
<feature type="transmembrane region" description="Helical" evidence="6">
    <location>
        <begin position="67"/>
        <end position="88"/>
    </location>
</feature>
<keyword evidence="2 6" id="KW-0256">Endoplasmic reticulum</keyword>
<feature type="transmembrane region" description="Helical" evidence="6">
    <location>
        <begin position="100"/>
        <end position="119"/>
    </location>
</feature>
<name>A0A8H4N9W9_9PEZI</name>
<protein>
    <recommendedName>
        <fullName evidence="10">Vacuolar ATPase assembly integral membrane protein VMA21</fullName>
    </recommendedName>
</protein>
<comment type="caution">
    <text evidence="8">The sequence shown here is derived from an EMBL/GenBank/DDBJ whole genome shotgun (WGS) entry which is preliminary data.</text>
</comment>
<evidence type="ECO:0000256" key="1">
    <source>
        <dbReference type="ARBA" id="ARBA00022692"/>
    </source>
</evidence>
<keyword evidence="3 6" id="KW-1133">Transmembrane helix</keyword>
<sequence>MASRRIVSTEKTVLDQDDAPDSGSASQQGPSNIAPAVPSVALNPNPRSQFSAWIRKLTCARWMYRAVIFKLLGFTFAMITLPIGTYFMTVNTVFKGNSTFAGGLAAIMANVVLVAYVIVAMKEDQSDRLEAEAKAKKAR</sequence>
<reference evidence="8" key="1">
    <citation type="submission" date="2020-04" db="EMBL/GenBank/DDBJ databases">
        <title>Genome Assembly and Annotation of Botryosphaeria dothidea sdau 11-99, a Latent Pathogen of Apple Fruit Ring Rot in China.</title>
        <authorList>
            <person name="Yu C."/>
            <person name="Diao Y."/>
            <person name="Lu Q."/>
            <person name="Zhao J."/>
            <person name="Cui S."/>
            <person name="Peng C."/>
            <person name="He B."/>
            <person name="Liu H."/>
        </authorList>
    </citation>
    <scope>NUCLEOTIDE SEQUENCE [LARGE SCALE GENOMIC DNA]</scope>
    <source>
        <strain evidence="8">Sdau11-99</strain>
    </source>
</reference>
<comment type="function">
    <text evidence="6">Required for the assembly of the V0 complex of the vacuolar ATPase (V-ATPase) in the endoplasmic reticulum.</text>
</comment>
<dbReference type="Proteomes" id="UP000572817">
    <property type="component" value="Unassembled WGS sequence"/>
</dbReference>
<dbReference type="EMBL" id="WWBZ02000011">
    <property type="protein sequence ID" value="KAF4311201.1"/>
    <property type="molecule type" value="Genomic_DNA"/>
</dbReference>
<proteinExistence type="inferred from homology"/>
<dbReference type="Pfam" id="PF09446">
    <property type="entry name" value="VMA21"/>
    <property type="match status" value="1"/>
</dbReference>
<dbReference type="GO" id="GO:0070072">
    <property type="term" value="P:vacuolar proton-transporting V-type ATPase complex assembly"/>
    <property type="evidence" value="ECO:0007669"/>
    <property type="project" value="UniProtKB-UniRule"/>
</dbReference>
<comment type="caution">
    <text evidence="6">Lacks conserved residue(s) required for the propagation of feature annotation.</text>
</comment>
<evidence type="ECO:0008006" key="10">
    <source>
        <dbReference type="Google" id="ProtNLM"/>
    </source>
</evidence>
<comment type="subcellular location">
    <subcellularLocation>
        <location evidence="6">Endoplasmic reticulum membrane</location>
        <topology evidence="6">Multi-pass membrane protein</topology>
    </subcellularLocation>
    <subcellularLocation>
        <location evidence="6">Endoplasmic reticulum-Golgi intermediate compartment membrane</location>
        <topology evidence="6">Multi-pass membrane protein</topology>
    </subcellularLocation>
    <subcellularLocation>
        <location evidence="6">Cytoplasmic vesicle</location>
        <location evidence="6">COPII-coated vesicle membrane</location>
        <topology evidence="6">Multi-pass membrane protein</topology>
    </subcellularLocation>
</comment>
<gene>
    <name evidence="8" type="ORF">GTA08_BOTSDO13248</name>
</gene>
<dbReference type="PANTHER" id="PTHR31792:SF3">
    <property type="entry name" value="VACUOLAR ATPASE ASSEMBLY INTEGRAL MEMBRANE PROTEIN VMA21"/>
    <property type="match status" value="1"/>
</dbReference>
<keyword evidence="9" id="KW-1185">Reference proteome</keyword>
<dbReference type="OrthoDB" id="160405at2759"/>
<feature type="region of interest" description="Disordered" evidence="7">
    <location>
        <begin position="1"/>
        <end position="40"/>
    </location>
</feature>
<dbReference type="GO" id="GO:0005789">
    <property type="term" value="C:endoplasmic reticulum membrane"/>
    <property type="evidence" value="ECO:0007669"/>
    <property type="project" value="UniProtKB-SubCell"/>
</dbReference>
<evidence type="ECO:0000256" key="5">
    <source>
        <dbReference type="ARBA" id="ARBA00023329"/>
    </source>
</evidence>
<keyword evidence="4 6" id="KW-0472">Membrane</keyword>
<evidence type="ECO:0000256" key="2">
    <source>
        <dbReference type="ARBA" id="ARBA00022824"/>
    </source>
</evidence>
<dbReference type="GO" id="GO:0012507">
    <property type="term" value="C:ER to Golgi transport vesicle membrane"/>
    <property type="evidence" value="ECO:0007669"/>
    <property type="project" value="UniProtKB-SubCell"/>
</dbReference>
<evidence type="ECO:0000256" key="4">
    <source>
        <dbReference type="ARBA" id="ARBA00023136"/>
    </source>
</evidence>
<evidence type="ECO:0000313" key="8">
    <source>
        <dbReference type="EMBL" id="KAF4311201.1"/>
    </source>
</evidence>
<organism evidence="8 9">
    <name type="scientific">Botryosphaeria dothidea</name>
    <dbReference type="NCBI Taxonomy" id="55169"/>
    <lineage>
        <taxon>Eukaryota</taxon>
        <taxon>Fungi</taxon>
        <taxon>Dikarya</taxon>
        <taxon>Ascomycota</taxon>
        <taxon>Pezizomycotina</taxon>
        <taxon>Dothideomycetes</taxon>
        <taxon>Dothideomycetes incertae sedis</taxon>
        <taxon>Botryosphaeriales</taxon>
        <taxon>Botryosphaeriaceae</taxon>
        <taxon>Botryosphaeria</taxon>
    </lineage>
</organism>
<keyword evidence="1 6" id="KW-0812">Transmembrane</keyword>
<dbReference type="HAMAP" id="MF_03058">
    <property type="entry name" value="VMA21"/>
    <property type="match status" value="1"/>
</dbReference>
<dbReference type="InterPro" id="IPR019013">
    <property type="entry name" value="Vma21"/>
</dbReference>
<evidence type="ECO:0000256" key="6">
    <source>
        <dbReference type="HAMAP-Rule" id="MF_03058"/>
    </source>
</evidence>
<evidence type="ECO:0000256" key="7">
    <source>
        <dbReference type="SAM" id="MobiDB-lite"/>
    </source>
</evidence>
<dbReference type="PANTHER" id="PTHR31792">
    <property type="entry name" value="VACUOLAR ATPASE ASSEMBLY INTEGRAL MEMBRANE PROTEIN VMA21"/>
    <property type="match status" value="1"/>
</dbReference>
<dbReference type="GO" id="GO:0033116">
    <property type="term" value="C:endoplasmic reticulum-Golgi intermediate compartment membrane"/>
    <property type="evidence" value="ECO:0007669"/>
    <property type="project" value="UniProtKB-SubCell"/>
</dbReference>
<comment type="similarity">
    <text evidence="6">Belongs to the VMA21 family.</text>
</comment>
<dbReference type="AlphaFoldDB" id="A0A8H4N9W9"/>
<evidence type="ECO:0000313" key="9">
    <source>
        <dbReference type="Proteomes" id="UP000572817"/>
    </source>
</evidence>
<evidence type="ECO:0000256" key="3">
    <source>
        <dbReference type="ARBA" id="ARBA00022989"/>
    </source>
</evidence>
<keyword evidence="5 6" id="KW-0968">Cytoplasmic vesicle</keyword>